<protein>
    <submittedName>
        <fullName evidence="6">ABC-type multidrug transport system, ATPase component</fullName>
    </submittedName>
</protein>
<dbReference type="GO" id="GO:0005524">
    <property type="term" value="F:ATP binding"/>
    <property type="evidence" value="ECO:0007669"/>
    <property type="project" value="UniProtKB-KW"/>
</dbReference>
<dbReference type="EMBL" id="CP004121">
    <property type="protein sequence ID" value="AGF58760.1"/>
    <property type="molecule type" value="Genomic_DNA"/>
</dbReference>
<dbReference type="STRING" id="36745.CLSAP_47790"/>
<gene>
    <name evidence="6" type="ORF">Cspa_c50070</name>
</gene>
<evidence type="ECO:0000256" key="4">
    <source>
        <dbReference type="ARBA" id="ARBA00022840"/>
    </source>
</evidence>
<dbReference type="InterPro" id="IPR003593">
    <property type="entry name" value="AAA+_ATPase"/>
</dbReference>
<comment type="similarity">
    <text evidence="1">Belongs to the ABC transporter superfamily.</text>
</comment>
<evidence type="ECO:0000259" key="5">
    <source>
        <dbReference type="PROSITE" id="PS50893"/>
    </source>
</evidence>
<dbReference type="PROSITE" id="PS50893">
    <property type="entry name" value="ABC_TRANSPORTER_2"/>
    <property type="match status" value="1"/>
</dbReference>
<dbReference type="AlphaFoldDB" id="M1LZR4"/>
<organism evidence="6 7">
    <name type="scientific">Clostridium saccharoperbutylacetonicum N1-4(HMT)</name>
    <dbReference type="NCBI Taxonomy" id="931276"/>
    <lineage>
        <taxon>Bacteria</taxon>
        <taxon>Bacillati</taxon>
        <taxon>Bacillota</taxon>
        <taxon>Clostridia</taxon>
        <taxon>Eubacteriales</taxon>
        <taxon>Clostridiaceae</taxon>
        <taxon>Clostridium</taxon>
    </lineage>
</organism>
<keyword evidence="7" id="KW-1185">Reference proteome</keyword>
<dbReference type="GO" id="GO:0016887">
    <property type="term" value="F:ATP hydrolysis activity"/>
    <property type="evidence" value="ECO:0007669"/>
    <property type="project" value="InterPro"/>
</dbReference>
<dbReference type="InterPro" id="IPR003439">
    <property type="entry name" value="ABC_transporter-like_ATP-bd"/>
</dbReference>
<name>M1LZR4_9CLOT</name>
<dbReference type="KEGG" id="csr:Cspa_c50070"/>
<dbReference type="Pfam" id="PF00005">
    <property type="entry name" value="ABC_tran"/>
    <property type="match status" value="1"/>
</dbReference>
<keyword evidence="2" id="KW-0813">Transport</keyword>
<keyword evidence="3" id="KW-0547">Nucleotide-binding</keyword>
<proteinExistence type="inferred from homology"/>
<dbReference type="SMART" id="SM00382">
    <property type="entry name" value="AAA"/>
    <property type="match status" value="1"/>
</dbReference>
<dbReference type="Gene3D" id="3.40.50.300">
    <property type="entry name" value="P-loop containing nucleotide triphosphate hydrolases"/>
    <property type="match status" value="1"/>
</dbReference>
<accession>M1LZR4</accession>
<evidence type="ECO:0000256" key="3">
    <source>
        <dbReference type="ARBA" id="ARBA00022741"/>
    </source>
</evidence>
<evidence type="ECO:0000256" key="1">
    <source>
        <dbReference type="ARBA" id="ARBA00005417"/>
    </source>
</evidence>
<feature type="domain" description="ABC transporter" evidence="5">
    <location>
        <begin position="7"/>
        <end position="239"/>
    </location>
</feature>
<dbReference type="Proteomes" id="UP000011728">
    <property type="component" value="Chromosome"/>
</dbReference>
<evidence type="ECO:0000313" key="7">
    <source>
        <dbReference type="Proteomes" id="UP000011728"/>
    </source>
</evidence>
<reference evidence="6 7" key="1">
    <citation type="submission" date="2013-02" db="EMBL/GenBank/DDBJ databases">
        <title>Genome sequence of Clostridium saccharoperbutylacetonicum N1-4(HMT).</title>
        <authorList>
            <person name="Poehlein A."/>
            <person name="Daniel R."/>
        </authorList>
    </citation>
    <scope>NUCLEOTIDE SEQUENCE [LARGE SCALE GENOMIC DNA]</scope>
    <source>
        <strain evidence="7">N1-4(HMT)</strain>
    </source>
</reference>
<evidence type="ECO:0000256" key="2">
    <source>
        <dbReference type="ARBA" id="ARBA00022448"/>
    </source>
</evidence>
<dbReference type="PANTHER" id="PTHR42711:SF5">
    <property type="entry name" value="ABC TRANSPORTER ATP-BINDING PROTEIN NATA"/>
    <property type="match status" value="1"/>
</dbReference>
<keyword evidence="4" id="KW-0067">ATP-binding</keyword>
<dbReference type="PATRIC" id="fig|931276.5.peg.5050"/>
<sequence length="308" mass="34227">MEKMNAINIENLKKSYDGQIDALNNISLSIPKGEVFGFLGPNGSGKTTTVRILNGILLATSGHADILGIPIGKNNLEIHRLCGVVTESSSCYENLTVKQNLIFFGKMHGMDENQLGERADFILKRLELLEVKNKKVKALSTGMKKRVSLGVALIHNPKVLFLDEPTSGLDPENALNVTKLIKELAEENEVTIFLCTHQLKYAEDICTLYGFINNGNILGLGTFDELASRKNATLKLKIRGNNISEKFNFIHEGNDVYVKSISGDEEVNYLIQSILKSGGEIFEATQQKWSLEQLYFKYIKGQSNDITL</sequence>
<dbReference type="SUPFAM" id="SSF52540">
    <property type="entry name" value="P-loop containing nucleoside triphosphate hydrolases"/>
    <property type="match status" value="1"/>
</dbReference>
<evidence type="ECO:0000313" key="6">
    <source>
        <dbReference type="EMBL" id="AGF58760.1"/>
    </source>
</evidence>
<dbReference type="HOGENOM" id="CLU_000604_1_2_9"/>
<dbReference type="PANTHER" id="PTHR42711">
    <property type="entry name" value="ABC TRANSPORTER ATP-BINDING PROTEIN"/>
    <property type="match status" value="1"/>
</dbReference>
<dbReference type="eggNOG" id="COG1131">
    <property type="taxonomic scope" value="Bacteria"/>
</dbReference>
<dbReference type="InterPro" id="IPR050763">
    <property type="entry name" value="ABC_transporter_ATP-binding"/>
</dbReference>
<dbReference type="InterPro" id="IPR027417">
    <property type="entry name" value="P-loop_NTPase"/>
</dbReference>